<feature type="region of interest" description="Disordered" evidence="1">
    <location>
        <begin position="18"/>
        <end position="74"/>
    </location>
</feature>
<organism evidence="2 3">
    <name type="scientific">Turnera subulata</name>
    <dbReference type="NCBI Taxonomy" id="218843"/>
    <lineage>
        <taxon>Eukaryota</taxon>
        <taxon>Viridiplantae</taxon>
        <taxon>Streptophyta</taxon>
        <taxon>Embryophyta</taxon>
        <taxon>Tracheophyta</taxon>
        <taxon>Spermatophyta</taxon>
        <taxon>Magnoliopsida</taxon>
        <taxon>eudicotyledons</taxon>
        <taxon>Gunneridae</taxon>
        <taxon>Pentapetalae</taxon>
        <taxon>rosids</taxon>
        <taxon>fabids</taxon>
        <taxon>Malpighiales</taxon>
        <taxon>Passifloraceae</taxon>
        <taxon>Turnera</taxon>
    </lineage>
</organism>
<accession>A0A9Q0FKK8</accession>
<evidence type="ECO:0000313" key="2">
    <source>
        <dbReference type="EMBL" id="KAJ4833239.1"/>
    </source>
</evidence>
<keyword evidence="3" id="KW-1185">Reference proteome</keyword>
<dbReference type="Proteomes" id="UP001141552">
    <property type="component" value="Unassembled WGS sequence"/>
</dbReference>
<protein>
    <submittedName>
        <fullName evidence="2">Uncharacterized protein</fullName>
    </submittedName>
</protein>
<proteinExistence type="predicted"/>
<name>A0A9Q0FKK8_9ROSI</name>
<comment type="caution">
    <text evidence="2">The sequence shown here is derived from an EMBL/GenBank/DDBJ whole genome shotgun (WGS) entry which is preliminary data.</text>
</comment>
<reference evidence="2" key="1">
    <citation type="submission" date="2022-02" db="EMBL/GenBank/DDBJ databases">
        <authorList>
            <person name="Henning P.M."/>
            <person name="McCubbin A.G."/>
            <person name="Shore J.S."/>
        </authorList>
    </citation>
    <scope>NUCLEOTIDE SEQUENCE</scope>
    <source>
        <strain evidence="2">F60SS</strain>
        <tissue evidence="2">Leaves</tissue>
    </source>
</reference>
<sequence>MPTPSSLLSSIKDLWKPAAAGGPALSESIPPPPPSSSSSSSSSSSQSSPGDLNNMFSYYLDSSTPAPPPEGEALGVPASDIAVVAALSVASAIPAAAAWFQPPKYVTSLPREVEDEIRKVVYAILRERRNRRLKVAVPVIGSAAFYFWWTNGADKISELP</sequence>
<gene>
    <name evidence="2" type="ORF">Tsubulata_028214</name>
</gene>
<feature type="compositionally biased region" description="Low complexity" evidence="1">
    <location>
        <begin position="36"/>
        <end position="49"/>
    </location>
</feature>
<evidence type="ECO:0000313" key="3">
    <source>
        <dbReference type="Proteomes" id="UP001141552"/>
    </source>
</evidence>
<dbReference type="AlphaFoldDB" id="A0A9Q0FKK8"/>
<dbReference type="EMBL" id="JAKUCV010004982">
    <property type="protein sequence ID" value="KAJ4833239.1"/>
    <property type="molecule type" value="Genomic_DNA"/>
</dbReference>
<reference evidence="2" key="2">
    <citation type="journal article" date="2023" name="Plants (Basel)">
        <title>Annotation of the Turnera subulata (Passifloraceae) Draft Genome Reveals the S-Locus Evolved after the Divergence of Turneroideae from Passifloroideae in a Stepwise Manner.</title>
        <authorList>
            <person name="Henning P.M."/>
            <person name="Roalson E.H."/>
            <person name="Mir W."/>
            <person name="McCubbin A.G."/>
            <person name="Shore J.S."/>
        </authorList>
    </citation>
    <scope>NUCLEOTIDE SEQUENCE</scope>
    <source>
        <strain evidence="2">F60SS</strain>
    </source>
</reference>
<evidence type="ECO:0000256" key="1">
    <source>
        <dbReference type="SAM" id="MobiDB-lite"/>
    </source>
</evidence>
<feature type="compositionally biased region" description="Polar residues" evidence="1">
    <location>
        <begin position="50"/>
        <end position="64"/>
    </location>
</feature>